<dbReference type="PANTHER" id="PTHR30250">
    <property type="entry name" value="PST FAMILY PREDICTED COLANIC ACID TRANSPORTER"/>
    <property type="match status" value="1"/>
</dbReference>
<name>A0A345PC19_9BACI</name>
<comment type="subcellular location">
    <subcellularLocation>
        <location evidence="1">Cell membrane</location>
        <topology evidence="1">Multi-pass membrane protein</topology>
    </subcellularLocation>
</comment>
<feature type="transmembrane region" description="Helical" evidence="6">
    <location>
        <begin position="85"/>
        <end position="108"/>
    </location>
</feature>
<protein>
    <submittedName>
        <fullName evidence="7">Low temperature requirement protein B</fullName>
    </submittedName>
</protein>
<evidence type="ECO:0000313" key="8">
    <source>
        <dbReference type="Proteomes" id="UP000253908"/>
    </source>
</evidence>
<feature type="transmembrane region" description="Helical" evidence="6">
    <location>
        <begin position="191"/>
        <end position="211"/>
    </location>
</feature>
<accession>A0A345PC19</accession>
<keyword evidence="4 6" id="KW-1133">Transmembrane helix</keyword>
<evidence type="ECO:0000313" key="7">
    <source>
        <dbReference type="EMBL" id="AXI07549.1"/>
    </source>
</evidence>
<proteinExistence type="predicted"/>
<keyword evidence="2" id="KW-1003">Cell membrane</keyword>
<feature type="transmembrane region" description="Helical" evidence="6">
    <location>
        <begin position="232"/>
        <end position="252"/>
    </location>
</feature>
<dbReference type="Pfam" id="PF01943">
    <property type="entry name" value="Polysacc_synt"/>
    <property type="match status" value="1"/>
</dbReference>
<dbReference type="GO" id="GO:0005886">
    <property type="term" value="C:plasma membrane"/>
    <property type="evidence" value="ECO:0007669"/>
    <property type="project" value="UniProtKB-SubCell"/>
</dbReference>
<keyword evidence="3 6" id="KW-0812">Transmembrane</keyword>
<dbReference type="AlphaFoldDB" id="A0A345PC19"/>
<feature type="transmembrane region" description="Helical" evidence="6">
    <location>
        <begin position="322"/>
        <end position="340"/>
    </location>
</feature>
<keyword evidence="8" id="KW-1185">Reference proteome</keyword>
<dbReference type="InterPro" id="IPR024923">
    <property type="entry name" value="PG_synth_SpoVB"/>
</dbReference>
<feature type="transmembrane region" description="Helical" evidence="6">
    <location>
        <begin position="482"/>
        <end position="504"/>
    </location>
</feature>
<feature type="transmembrane region" description="Helical" evidence="6">
    <location>
        <begin position="12"/>
        <end position="32"/>
    </location>
</feature>
<feature type="transmembrane region" description="Helical" evidence="6">
    <location>
        <begin position="44"/>
        <end position="64"/>
    </location>
</feature>
<feature type="transmembrane region" description="Helical" evidence="6">
    <location>
        <begin position="407"/>
        <end position="429"/>
    </location>
</feature>
<dbReference type="RefSeq" id="WP_114914845.1">
    <property type="nucleotide sequence ID" value="NZ_CP024848.1"/>
</dbReference>
<evidence type="ECO:0000256" key="4">
    <source>
        <dbReference type="ARBA" id="ARBA00022989"/>
    </source>
</evidence>
<evidence type="ECO:0000256" key="5">
    <source>
        <dbReference type="ARBA" id="ARBA00023136"/>
    </source>
</evidence>
<organism evidence="7 8">
    <name type="scientific">Oceanobacillus zhaokaii</name>
    <dbReference type="NCBI Taxonomy" id="2052660"/>
    <lineage>
        <taxon>Bacteria</taxon>
        <taxon>Bacillati</taxon>
        <taxon>Bacillota</taxon>
        <taxon>Bacilli</taxon>
        <taxon>Bacillales</taxon>
        <taxon>Bacillaceae</taxon>
        <taxon>Oceanobacillus</taxon>
    </lineage>
</organism>
<sequence length="532" mass="58807">MVENESNRLVKGALLLTFAGLISKILSAGYRIPLQNLTGDIGFYIYQQIYPILGMVVILSLYGFPSAISKMIVDLDENGKKPSLTGFYLPIFSILSVINGMIFLFLFFNAELVANWVGDESLTESYQAAAFAFLLVPFTSLLRGVFQGNYYMKPTAFSQVGEQFVRVFIIIAAAIAVSAQVVKLYSIGQFAAIASIAGGGMALVILVYYFVRNKPYSVDHTDIPIHYYLKQIIVFGIVAALNHMTLLVIQFADAFTLIPSLMEFGLTQMEAMEAKGIFDRGQPLIQIGTVLGSSFALALIPSISKQKLEEDPITFHHYIRSALMFSFYLAVGATIGLIAIFPETNRLLFENNQGTFDLQILVLSIFLCSIAITASSILQGLGFIKRTAGFVLGALFVKWIANQLFVPWWGVTGSAIATVLSLLVLFIFAMFELKRKLPDLNLFKQIKWRALLVASLSMIAYLLLMEYLLLGLGDNLGSRLYLLGYVLFVASTGACIFLVCLLRGGAFSEEQLKMLPFSAILVRIHKGRKINE</sequence>
<dbReference type="OrthoDB" id="9775950at2"/>
<feature type="transmembrane region" description="Helical" evidence="6">
    <location>
        <begin position="167"/>
        <end position="185"/>
    </location>
</feature>
<dbReference type="EMBL" id="CP024848">
    <property type="protein sequence ID" value="AXI07549.1"/>
    <property type="molecule type" value="Genomic_DNA"/>
</dbReference>
<evidence type="ECO:0000256" key="3">
    <source>
        <dbReference type="ARBA" id="ARBA00022692"/>
    </source>
</evidence>
<reference evidence="8" key="1">
    <citation type="submission" date="2017-11" db="EMBL/GenBank/DDBJ databases">
        <authorList>
            <person name="Zhu W."/>
        </authorList>
    </citation>
    <scope>NUCLEOTIDE SEQUENCE [LARGE SCALE GENOMIC DNA]</scope>
    <source>
        <strain evidence="8">160</strain>
    </source>
</reference>
<feature type="transmembrane region" description="Helical" evidence="6">
    <location>
        <begin position="128"/>
        <end position="146"/>
    </location>
</feature>
<gene>
    <name evidence="7" type="ORF">CUC15_00325</name>
</gene>
<feature type="transmembrane region" description="Helical" evidence="6">
    <location>
        <begin position="450"/>
        <end position="470"/>
    </location>
</feature>
<dbReference type="PANTHER" id="PTHR30250:SF29">
    <property type="entry name" value="POLYSACCHARIDE BIOSYNTHESIS PROTEIN C-TERMINAL DOMAIN-CONTAINING PROTEIN"/>
    <property type="match status" value="1"/>
</dbReference>
<feature type="transmembrane region" description="Helical" evidence="6">
    <location>
        <begin position="360"/>
        <end position="378"/>
    </location>
</feature>
<dbReference type="InterPro" id="IPR002797">
    <property type="entry name" value="Polysacc_synth"/>
</dbReference>
<evidence type="ECO:0000256" key="1">
    <source>
        <dbReference type="ARBA" id="ARBA00004651"/>
    </source>
</evidence>
<evidence type="ECO:0000256" key="2">
    <source>
        <dbReference type="ARBA" id="ARBA00022475"/>
    </source>
</evidence>
<dbReference type="InterPro" id="IPR050833">
    <property type="entry name" value="Poly_Biosynth_Transport"/>
</dbReference>
<evidence type="ECO:0000256" key="6">
    <source>
        <dbReference type="SAM" id="Phobius"/>
    </source>
</evidence>
<dbReference type="Proteomes" id="UP000253908">
    <property type="component" value="Chromosome"/>
</dbReference>
<dbReference type="KEGG" id="ocn:CUC15_00325"/>
<keyword evidence="5 6" id="KW-0472">Membrane</keyword>
<dbReference type="CDD" id="cd13124">
    <property type="entry name" value="MATE_SpoVB_like"/>
    <property type="match status" value="1"/>
</dbReference>